<dbReference type="GO" id="GO:0045324">
    <property type="term" value="P:late endosome to vacuole transport"/>
    <property type="evidence" value="ECO:0007669"/>
    <property type="project" value="TreeGrafter"/>
</dbReference>
<dbReference type="InterPro" id="IPR040455">
    <property type="entry name" value="Atg6_BARA"/>
</dbReference>
<dbReference type="GO" id="GO:0000407">
    <property type="term" value="C:phagophore assembly site"/>
    <property type="evidence" value="ECO:0007669"/>
    <property type="project" value="TreeGrafter"/>
</dbReference>
<dbReference type="RefSeq" id="XP_001731451.1">
    <property type="nucleotide sequence ID" value="XM_001731399.1"/>
</dbReference>
<organism evidence="6 7">
    <name type="scientific">Malassezia globosa (strain ATCC MYA-4612 / CBS 7966)</name>
    <name type="common">Dandruff-associated fungus</name>
    <dbReference type="NCBI Taxonomy" id="425265"/>
    <lineage>
        <taxon>Eukaryota</taxon>
        <taxon>Fungi</taxon>
        <taxon>Dikarya</taxon>
        <taxon>Basidiomycota</taxon>
        <taxon>Ustilaginomycotina</taxon>
        <taxon>Malasseziomycetes</taxon>
        <taxon>Malasseziales</taxon>
        <taxon>Malasseziaceae</taxon>
        <taxon>Malassezia</taxon>
    </lineage>
</organism>
<dbReference type="InterPro" id="IPR038274">
    <property type="entry name" value="Atg6/Beclin_C_sf"/>
</dbReference>
<dbReference type="GO" id="GO:0043548">
    <property type="term" value="F:phosphatidylinositol 3-kinase binding"/>
    <property type="evidence" value="ECO:0007669"/>
    <property type="project" value="TreeGrafter"/>
</dbReference>
<dbReference type="InParanoid" id="A8PYC3"/>
<dbReference type="GO" id="GO:0000423">
    <property type="term" value="P:mitophagy"/>
    <property type="evidence" value="ECO:0007669"/>
    <property type="project" value="TreeGrafter"/>
</dbReference>
<feature type="coiled-coil region" evidence="2">
    <location>
        <begin position="31"/>
        <end position="99"/>
    </location>
</feature>
<name>A8PYC3_MALGO</name>
<dbReference type="Proteomes" id="UP000008837">
    <property type="component" value="Unassembled WGS sequence"/>
</dbReference>
<dbReference type="GeneID" id="5855758"/>
<dbReference type="PANTHER" id="PTHR12768:SF4">
    <property type="entry name" value="BECLIN-1"/>
    <property type="match status" value="1"/>
</dbReference>
<evidence type="ECO:0000256" key="2">
    <source>
        <dbReference type="SAM" id="Coils"/>
    </source>
</evidence>
<keyword evidence="3" id="KW-0732">Signal</keyword>
<dbReference type="GO" id="GO:0034271">
    <property type="term" value="C:phosphatidylinositol 3-kinase complex, class III, type I"/>
    <property type="evidence" value="ECO:0007669"/>
    <property type="project" value="TreeGrafter"/>
</dbReference>
<dbReference type="GO" id="GO:0000045">
    <property type="term" value="P:autophagosome assembly"/>
    <property type="evidence" value="ECO:0007669"/>
    <property type="project" value="TreeGrafter"/>
</dbReference>
<comment type="similarity">
    <text evidence="1">Belongs to the beclin family.</text>
</comment>
<evidence type="ECO:0000256" key="1">
    <source>
        <dbReference type="ARBA" id="ARBA00005965"/>
    </source>
</evidence>
<accession>A8PYC3</accession>
<proteinExistence type="inferred from homology"/>
<comment type="caution">
    <text evidence="6">The sequence shown here is derived from an EMBL/GenBank/DDBJ whole genome shotgun (WGS) entry which is preliminary data.</text>
</comment>
<dbReference type="STRING" id="425265.A8PYC3"/>
<dbReference type="VEuPathDB" id="FungiDB:MGL_1634"/>
<dbReference type="InterPro" id="IPR007243">
    <property type="entry name" value="Atg6/Beclin"/>
</dbReference>
<evidence type="ECO:0000259" key="4">
    <source>
        <dbReference type="Pfam" id="PF04111"/>
    </source>
</evidence>
<feature type="chain" id="PRO_5002728010" evidence="3">
    <location>
        <begin position="17"/>
        <end position="358"/>
    </location>
</feature>
<dbReference type="AlphaFoldDB" id="A8PYC3"/>
<protein>
    <submittedName>
        <fullName evidence="6">Uncharacterized protein</fullName>
    </submittedName>
</protein>
<evidence type="ECO:0000313" key="6">
    <source>
        <dbReference type="EMBL" id="EDP44237.1"/>
    </source>
</evidence>
<dbReference type="OrthoDB" id="20368at2759"/>
<dbReference type="GO" id="GO:0034272">
    <property type="term" value="C:phosphatidylinositol 3-kinase complex, class III, type II"/>
    <property type="evidence" value="ECO:0007669"/>
    <property type="project" value="TreeGrafter"/>
</dbReference>
<dbReference type="PANTHER" id="PTHR12768">
    <property type="entry name" value="BECLIN 1"/>
    <property type="match status" value="1"/>
</dbReference>
<gene>
    <name evidence="6" type="ORF">MGL_1634</name>
</gene>
<feature type="domain" description="Atg6 BARA" evidence="4">
    <location>
        <begin position="173"/>
        <end position="353"/>
    </location>
</feature>
<dbReference type="GO" id="GO:0030674">
    <property type="term" value="F:protein-macromolecule adaptor activity"/>
    <property type="evidence" value="ECO:0007669"/>
    <property type="project" value="TreeGrafter"/>
</dbReference>
<evidence type="ECO:0000256" key="3">
    <source>
        <dbReference type="SAM" id="SignalP"/>
    </source>
</evidence>
<evidence type="ECO:0000313" key="7">
    <source>
        <dbReference type="Proteomes" id="UP000008837"/>
    </source>
</evidence>
<dbReference type="OMA" id="WTKAMKC"/>
<dbReference type="FunCoup" id="A8PYC3">
    <property type="interactions" value="220"/>
</dbReference>
<dbReference type="EMBL" id="AAYY01000004">
    <property type="protein sequence ID" value="EDP44237.1"/>
    <property type="molecule type" value="Genomic_DNA"/>
</dbReference>
<dbReference type="Pfam" id="PF17675">
    <property type="entry name" value="APG6_N"/>
    <property type="match status" value="1"/>
</dbReference>
<dbReference type="KEGG" id="mgl:MGL_1634"/>
<feature type="domain" description="Atg6/beclin coiled-coil" evidence="5">
    <location>
        <begin position="28"/>
        <end position="170"/>
    </location>
</feature>
<dbReference type="InterPro" id="IPR041691">
    <property type="entry name" value="Atg6/beclin_CC"/>
</dbReference>
<dbReference type="Pfam" id="PF04111">
    <property type="entry name" value="APG6"/>
    <property type="match status" value="1"/>
</dbReference>
<feature type="signal peptide" evidence="3">
    <location>
        <begin position="1"/>
        <end position="16"/>
    </location>
</feature>
<keyword evidence="7" id="KW-1185">Reference proteome</keyword>
<dbReference type="GO" id="GO:0006995">
    <property type="term" value="P:cellular response to nitrogen starvation"/>
    <property type="evidence" value="ECO:0007669"/>
    <property type="project" value="TreeGrafter"/>
</dbReference>
<evidence type="ECO:0000259" key="5">
    <source>
        <dbReference type="Pfam" id="PF17675"/>
    </source>
</evidence>
<keyword evidence="2" id="KW-0175">Coiled coil</keyword>
<reference evidence="6 7" key="1">
    <citation type="journal article" date="2007" name="Proc. Natl. Acad. Sci. U.S.A.">
        <title>Dandruff-associated Malassezia genomes reveal convergent and divergent virulence traits shared with plant and human fungal pathogens.</title>
        <authorList>
            <person name="Xu J."/>
            <person name="Saunders C.W."/>
            <person name="Hu P."/>
            <person name="Grant R.A."/>
            <person name="Boekhout T."/>
            <person name="Kuramae E.E."/>
            <person name="Kronstad J.W."/>
            <person name="Deangelis Y.M."/>
            <person name="Reeder N.L."/>
            <person name="Johnstone K.R."/>
            <person name="Leland M."/>
            <person name="Fieno A.M."/>
            <person name="Begley W.M."/>
            <person name="Sun Y."/>
            <person name="Lacey M.P."/>
            <person name="Chaudhary T."/>
            <person name="Keough T."/>
            <person name="Chu L."/>
            <person name="Sears R."/>
            <person name="Yuan B."/>
            <person name="Dawson T.L.Jr."/>
        </authorList>
    </citation>
    <scope>NUCLEOTIDE SEQUENCE [LARGE SCALE GENOMIC DNA]</scope>
    <source>
        <strain evidence="7">ATCC MYA-4612 / CBS 7966</strain>
    </source>
</reference>
<sequence length="358" mass="41460">MILLVMLMKDKVLTYAATCDGKSDVRYPLCQACARAALQSMEERRLRLEQDHKTLSMLERELQRLAIIKGDLDMSDDDMARWRREHDRLEHDVDAVHNACKETCAEIRKTDIEVEQVRYALETLSYMEAKMAKEEQELWYVYHDKAMELERCASSKACLNAEFVHMQKQLASLEQSCAYRDVFCIEQDAYGIGTINGLRLGRHTGTRARPNEQVPWSEINAAWGQTALLLTVLQRKLNYASRVYKVVARGSFSVVERLEPDHAVFELYATSEWQLGRLFHARRFDCAMLGFLTCVQEIYMHAKSLYNDLEIPYPIHSDCIGGISIRLQFHEPAAWNRATRYLLETLDCLLSWTLTCLK</sequence>
<dbReference type="Gene3D" id="1.10.418.40">
    <property type="entry name" value="Autophagy protein 6/Beclin 1"/>
    <property type="match status" value="1"/>
</dbReference>